<dbReference type="Proteomes" id="UP000053593">
    <property type="component" value="Unassembled WGS sequence"/>
</dbReference>
<name>A0A0D0BM42_9AGAR</name>
<evidence type="ECO:0000313" key="1">
    <source>
        <dbReference type="EMBL" id="KIK55906.1"/>
    </source>
</evidence>
<keyword evidence="2" id="KW-1185">Reference proteome</keyword>
<dbReference type="AlphaFoldDB" id="A0A0D0BM42"/>
<sequence length="112" mass="12763">MSHKEFVSLMELLLEEMLGSPFVTDPSQILSWGNLLSPNHAVVTCWPTFDDLYSYDILLYAKLVQAEAAYCTPQMVQTVLDIFCEELQHICIATQKLPHSQLGKKSIEQIFK</sequence>
<gene>
    <name evidence="1" type="ORF">GYMLUDRAFT_248305</name>
</gene>
<evidence type="ECO:0000313" key="2">
    <source>
        <dbReference type="Proteomes" id="UP000053593"/>
    </source>
</evidence>
<reference evidence="1 2" key="1">
    <citation type="submission" date="2014-04" db="EMBL/GenBank/DDBJ databases">
        <title>Evolutionary Origins and Diversification of the Mycorrhizal Mutualists.</title>
        <authorList>
            <consortium name="DOE Joint Genome Institute"/>
            <consortium name="Mycorrhizal Genomics Consortium"/>
            <person name="Kohler A."/>
            <person name="Kuo A."/>
            <person name="Nagy L.G."/>
            <person name="Floudas D."/>
            <person name="Copeland A."/>
            <person name="Barry K.W."/>
            <person name="Cichocki N."/>
            <person name="Veneault-Fourrey C."/>
            <person name="LaButti K."/>
            <person name="Lindquist E.A."/>
            <person name="Lipzen A."/>
            <person name="Lundell T."/>
            <person name="Morin E."/>
            <person name="Murat C."/>
            <person name="Riley R."/>
            <person name="Ohm R."/>
            <person name="Sun H."/>
            <person name="Tunlid A."/>
            <person name="Henrissat B."/>
            <person name="Grigoriev I.V."/>
            <person name="Hibbett D.S."/>
            <person name="Martin F."/>
        </authorList>
    </citation>
    <scope>NUCLEOTIDE SEQUENCE [LARGE SCALE GENOMIC DNA]</scope>
    <source>
        <strain evidence="1 2">FD-317 M1</strain>
    </source>
</reference>
<protein>
    <submittedName>
        <fullName evidence="1">Uncharacterized protein</fullName>
    </submittedName>
</protein>
<accession>A0A0D0BM42</accession>
<dbReference type="HOGENOM" id="CLU_2146151_0_0_1"/>
<organism evidence="1 2">
    <name type="scientific">Collybiopsis luxurians FD-317 M1</name>
    <dbReference type="NCBI Taxonomy" id="944289"/>
    <lineage>
        <taxon>Eukaryota</taxon>
        <taxon>Fungi</taxon>
        <taxon>Dikarya</taxon>
        <taxon>Basidiomycota</taxon>
        <taxon>Agaricomycotina</taxon>
        <taxon>Agaricomycetes</taxon>
        <taxon>Agaricomycetidae</taxon>
        <taxon>Agaricales</taxon>
        <taxon>Marasmiineae</taxon>
        <taxon>Omphalotaceae</taxon>
        <taxon>Collybiopsis</taxon>
        <taxon>Collybiopsis luxurians</taxon>
    </lineage>
</organism>
<dbReference type="EMBL" id="KN834802">
    <property type="protein sequence ID" value="KIK55906.1"/>
    <property type="molecule type" value="Genomic_DNA"/>
</dbReference>
<proteinExistence type="predicted"/>